<comment type="caution">
    <text evidence="10">The sequence shown here is derived from an EMBL/GenBank/DDBJ whole genome shotgun (WGS) entry which is preliminary data.</text>
</comment>
<feature type="domain" description="ABC transmembrane type-1" evidence="9">
    <location>
        <begin position="207"/>
        <end position="374"/>
    </location>
</feature>
<feature type="transmembrane region" description="Helical" evidence="8">
    <location>
        <begin position="276"/>
        <end position="296"/>
    </location>
</feature>
<evidence type="ECO:0000256" key="7">
    <source>
        <dbReference type="ARBA" id="ARBA00023180"/>
    </source>
</evidence>
<evidence type="ECO:0000256" key="3">
    <source>
        <dbReference type="ARBA" id="ARBA00022692"/>
    </source>
</evidence>
<evidence type="ECO:0000256" key="1">
    <source>
        <dbReference type="ARBA" id="ARBA00007577"/>
    </source>
</evidence>
<keyword evidence="7" id="KW-0325">Glycoprotein</keyword>
<dbReference type="GO" id="GO:0006779">
    <property type="term" value="P:porphyrin-containing compound biosynthetic process"/>
    <property type="evidence" value="ECO:0007669"/>
    <property type="project" value="InterPro"/>
</dbReference>
<feature type="transmembrane region" description="Helical" evidence="8">
    <location>
        <begin position="302"/>
        <end position="323"/>
    </location>
</feature>
<dbReference type="InterPro" id="IPR011527">
    <property type="entry name" value="ABC1_TM_dom"/>
</dbReference>
<dbReference type="SUPFAM" id="SSF90123">
    <property type="entry name" value="ABC transporter transmembrane region"/>
    <property type="match status" value="1"/>
</dbReference>
<name>A0A835IR12_9MAGN</name>
<dbReference type="Gene3D" id="1.20.1560.10">
    <property type="entry name" value="ABC transporter type 1, transmembrane domain"/>
    <property type="match status" value="1"/>
</dbReference>
<dbReference type="GO" id="GO:0016020">
    <property type="term" value="C:membrane"/>
    <property type="evidence" value="ECO:0007669"/>
    <property type="project" value="InterPro"/>
</dbReference>
<evidence type="ECO:0000256" key="4">
    <source>
        <dbReference type="ARBA" id="ARBA00022737"/>
    </source>
</evidence>
<dbReference type="OrthoDB" id="1600564at2759"/>
<evidence type="ECO:0000256" key="2">
    <source>
        <dbReference type="ARBA" id="ARBA00022448"/>
    </source>
</evidence>
<evidence type="ECO:0000256" key="6">
    <source>
        <dbReference type="ARBA" id="ARBA00023136"/>
    </source>
</evidence>
<evidence type="ECO:0000313" key="11">
    <source>
        <dbReference type="Proteomes" id="UP000631114"/>
    </source>
</evidence>
<dbReference type="InterPro" id="IPR036640">
    <property type="entry name" value="ABC1_TM_sf"/>
</dbReference>
<dbReference type="GO" id="GO:0004109">
    <property type="term" value="F:coproporphyrinogen oxidase activity"/>
    <property type="evidence" value="ECO:0007669"/>
    <property type="project" value="InterPro"/>
</dbReference>
<dbReference type="Pfam" id="PF00664">
    <property type="entry name" value="ABC_membrane"/>
    <property type="match status" value="1"/>
</dbReference>
<evidence type="ECO:0000256" key="5">
    <source>
        <dbReference type="ARBA" id="ARBA00022989"/>
    </source>
</evidence>
<dbReference type="Gene3D" id="3.40.1500.10">
    <property type="entry name" value="Coproporphyrinogen III oxidase, aerobic"/>
    <property type="match status" value="1"/>
</dbReference>
<reference evidence="10 11" key="1">
    <citation type="submission" date="2020-10" db="EMBL/GenBank/DDBJ databases">
        <title>The Coptis chinensis genome and diversification of protoberbering-type alkaloids.</title>
        <authorList>
            <person name="Wang B."/>
            <person name="Shu S."/>
            <person name="Song C."/>
            <person name="Liu Y."/>
        </authorList>
    </citation>
    <scope>NUCLEOTIDE SEQUENCE [LARGE SCALE GENOMIC DNA]</scope>
    <source>
        <strain evidence="10">HL-2020</strain>
        <tissue evidence="10">Leaf</tissue>
    </source>
</reference>
<keyword evidence="6 8" id="KW-0472">Membrane</keyword>
<comment type="similarity">
    <text evidence="1">Belongs to the ABC transporter superfamily. ABCB family. Multidrug resistance exporter (TC 3.A.1.201) subfamily.</text>
</comment>
<dbReference type="GO" id="GO:0005524">
    <property type="term" value="F:ATP binding"/>
    <property type="evidence" value="ECO:0007669"/>
    <property type="project" value="InterPro"/>
</dbReference>
<dbReference type="InterPro" id="IPR036406">
    <property type="entry name" value="Coprogen_oxidase_aer_sf"/>
</dbReference>
<proteinExistence type="inferred from homology"/>
<dbReference type="SUPFAM" id="SSF102886">
    <property type="entry name" value="Coproporphyrinogen III oxidase"/>
    <property type="match status" value="1"/>
</dbReference>
<dbReference type="PANTHER" id="PTHR45136:SF2">
    <property type="entry name" value="ABC TRANSPORTER DOMAIN-CONTAINING PROTEIN"/>
    <property type="match status" value="1"/>
</dbReference>
<accession>A0A835IR12</accession>
<sequence>MQLVQVQPYASQGGQLVAPSAVLLIIGCNKSAKRVQPLDQRTGCDEPLHRAISLSQDLTEPAQKHYSSRETLMLIFLASPYHAILSQKDDHVLRDLFHPIEEATVKIFIDIIFDSFNKTVPYQCETAIVESSRNFVFVRLYWSAEGIGLCGVVDYGGGLVLHSKNLFAPTLHFNYRYFETDAPKDRGERRGLGGIFFDDLNNYDQEMLLGFATEGYCWSRTSERQVFRICYKYLEAVLRQEVAFFDSQEATTSKIINSISKDTSLIQEVLSEKVHIFLMHTSVFMSGLAFSIYFSWRLTLVALPLMILLIILGLIYGKYLIYLSKKSYKEYSKANTIVEQELSSIKTVYSFTEREEDCGEVLSVMLDRTVEFGN</sequence>
<keyword evidence="5 8" id="KW-1133">Transmembrane helix</keyword>
<dbReference type="PROSITE" id="PS50929">
    <property type="entry name" value="ABC_TM1F"/>
    <property type="match status" value="1"/>
</dbReference>
<dbReference type="AlphaFoldDB" id="A0A835IR12"/>
<organism evidence="10 11">
    <name type="scientific">Coptis chinensis</name>
    <dbReference type="NCBI Taxonomy" id="261450"/>
    <lineage>
        <taxon>Eukaryota</taxon>
        <taxon>Viridiplantae</taxon>
        <taxon>Streptophyta</taxon>
        <taxon>Embryophyta</taxon>
        <taxon>Tracheophyta</taxon>
        <taxon>Spermatophyta</taxon>
        <taxon>Magnoliopsida</taxon>
        <taxon>Ranunculales</taxon>
        <taxon>Ranunculaceae</taxon>
        <taxon>Coptidoideae</taxon>
        <taxon>Coptis</taxon>
    </lineage>
</organism>
<gene>
    <name evidence="10" type="ORF">IFM89_014253</name>
</gene>
<dbReference type="Proteomes" id="UP000631114">
    <property type="component" value="Unassembled WGS sequence"/>
</dbReference>
<keyword evidence="4" id="KW-0677">Repeat</keyword>
<keyword evidence="2" id="KW-0813">Transport</keyword>
<protein>
    <recommendedName>
        <fullName evidence="9">ABC transmembrane type-1 domain-containing protein</fullName>
    </recommendedName>
</protein>
<dbReference type="EMBL" id="JADFTS010000002">
    <property type="protein sequence ID" value="KAF9620732.1"/>
    <property type="molecule type" value="Genomic_DNA"/>
</dbReference>
<evidence type="ECO:0000259" key="9">
    <source>
        <dbReference type="PROSITE" id="PS50929"/>
    </source>
</evidence>
<evidence type="ECO:0000313" key="10">
    <source>
        <dbReference type="EMBL" id="KAF9620732.1"/>
    </source>
</evidence>
<evidence type="ECO:0000256" key="8">
    <source>
        <dbReference type="SAM" id="Phobius"/>
    </source>
</evidence>
<keyword evidence="11" id="KW-1185">Reference proteome</keyword>
<dbReference type="GO" id="GO:0140359">
    <property type="term" value="F:ABC-type transporter activity"/>
    <property type="evidence" value="ECO:0007669"/>
    <property type="project" value="InterPro"/>
</dbReference>
<dbReference type="PANTHER" id="PTHR45136">
    <property type="entry name" value="ABC TRANSPORTER DOMAIN-CONTAINING PROTEIN"/>
    <property type="match status" value="1"/>
</dbReference>
<keyword evidence="3 8" id="KW-0812">Transmembrane</keyword>